<dbReference type="GeneID" id="65133383"/>
<name>A0A7U0GCQ2_9CAUD</name>
<dbReference type="KEGG" id="vg:65133383"/>
<evidence type="ECO:0000313" key="2">
    <source>
        <dbReference type="Proteomes" id="UP000596443"/>
    </source>
</evidence>
<gene>
    <name evidence="1" type="primary">89</name>
    <name evidence="1" type="ORF">SEA_OHSHAGHENNESSY_89</name>
</gene>
<evidence type="ECO:0000313" key="1">
    <source>
        <dbReference type="EMBL" id="QQV92792.1"/>
    </source>
</evidence>
<reference evidence="1 2" key="1">
    <citation type="submission" date="2021-01" db="EMBL/GenBank/DDBJ databases">
        <authorList>
            <person name="Adkins J.M."/>
            <person name="Alame N.W."/>
            <person name="Araujo N.S."/>
            <person name="Barry D.R."/>
            <person name="Bauer H.L."/>
            <person name="Bradford C.E."/>
            <person name="Brotman H.R."/>
            <person name="Burns E.M."/>
            <person name="Buzzelli M.D."/>
            <person name="Carp E.J."/>
            <person name="Chee S.B."/>
            <person name="Collins M.F."/>
            <person name="Conover M."/>
            <person name="Cummings J.D."/>
            <person name="Davis J."/>
            <person name="Delaney B.T."/>
            <person name="Dingus R.L."/>
            <person name="Dugan G.R."/>
            <person name="Dunne C.T."/>
            <person name="Duque M.B."/>
            <person name="Elliot A.P."/>
            <person name="Frye E.K."/>
            <person name="Galolo K.M."/>
            <person name="Garton K.N."/>
            <person name="Gauza S.A."/>
            <person name="Gottschalk C.J."/>
            <person name="Guinand F.M."/>
            <person name="Hajibegli N.H."/>
            <person name="Hartnett M.K."/>
            <person name="Helmann J.S."/>
            <person name="High E.M."/>
            <person name="Hope A.S."/>
            <person name="Hudack J.B."/>
            <person name="Iyer S.V."/>
            <person name="Jimenez I.E."/>
            <person name="Kamal N."/>
            <person name="Kinder A.L."/>
            <person name="Klevins C.T."/>
            <person name="Leosk K.S."/>
            <person name="Liu H."/>
            <person name="McDougal R.K."/>
            <person name="Orr E.C."/>
            <person name="Patel P.A."/>
            <person name="Peterman J.R."/>
            <person name="Pham A.T."/>
            <person name="Pham V.A."/>
            <person name="Poudel K."/>
            <person name="Pribaldi J.A."/>
            <person name="Quainoo C.A."/>
            <person name="Rieck M.N."/>
            <person name="Roberts C.J."/>
            <person name="Rowe A.G."/>
            <person name="Rubenstein R.D."/>
            <person name="Runk B.S."/>
            <person name="Sawyer M.A."/>
            <person name="Scott N.C."/>
            <person name="Shackleford A.R."/>
            <person name="Spain M.A."/>
            <person name="Splisgardt G.I."/>
            <person name="Stadsklev R.A."/>
            <person name="Steele C.E."/>
            <person name="Steele B.R."/>
            <person name="Stephens S.E."/>
            <person name="Stevens M.C."/>
            <person name="Swarm H.V."/>
            <person name="Thai R.H."/>
            <person name="Thomas S.D."/>
            <person name="Tolley J.E."/>
            <person name="Tran V.L."/>
            <person name="Turner M."/>
            <person name="Vaden T.J."/>
            <person name="Villar N.M."/>
            <person name="Vonah M.R."/>
            <person name="Voshell S.M."/>
            <person name="Wallace L.A."/>
            <person name="Williams B.L."/>
            <person name="Yi H."/>
            <person name="Yoon J."/>
            <person name="Yu Z."/>
            <person name="Garlena R.A."/>
            <person name="Russell D.A."/>
            <person name="Pope W.H."/>
            <person name="Jacobs-Sera D."/>
            <person name="Hatfull G.F."/>
        </authorList>
    </citation>
    <scope>NUCLEOTIDE SEQUENCE [LARGE SCALE GENOMIC DNA]</scope>
</reference>
<keyword evidence="2" id="KW-1185">Reference proteome</keyword>
<dbReference type="EMBL" id="MW435855">
    <property type="protein sequence ID" value="QQV92792.1"/>
    <property type="molecule type" value="Genomic_DNA"/>
</dbReference>
<organism evidence="1 2">
    <name type="scientific">Mycobacterium phage OhShagHennessy</name>
    <dbReference type="NCBI Taxonomy" id="2801895"/>
    <lineage>
        <taxon>Viruses</taxon>
        <taxon>Duplodnaviria</taxon>
        <taxon>Heunggongvirae</taxon>
        <taxon>Uroviricota</taxon>
        <taxon>Caudoviricetes</taxon>
        <taxon>Vilmaviridae</taxon>
        <taxon>Lclasvirinae</taxon>
        <taxon>Bronvirus</taxon>
        <taxon>Bronvirus ohshaghennessy</taxon>
    </lineage>
</organism>
<dbReference type="RefSeq" id="YP_010114789.1">
    <property type="nucleotide sequence ID" value="NC_055918.1"/>
</dbReference>
<sequence>MTTRDAVNPSHYKDGWSDGAELISISENLTGNGAQAVQYIARATRLDPSLTKGDTDSELVEDLKKAKWFVEREIARIERRIKVAALRPGDSPKITVNPIMPPVDLDVYFKSLASHPKGFA</sequence>
<accession>A0A7U0GCQ2</accession>
<protein>
    <submittedName>
        <fullName evidence="1">Uncharacterized protein</fullName>
    </submittedName>
</protein>
<proteinExistence type="predicted"/>
<dbReference type="Proteomes" id="UP000596443">
    <property type="component" value="Segment"/>
</dbReference>